<keyword evidence="2" id="KW-1185">Reference proteome</keyword>
<dbReference type="Pfam" id="PF06199">
    <property type="entry name" value="Phage_tail_2"/>
    <property type="match status" value="1"/>
</dbReference>
<dbReference type="PRINTS" id="PR01996">
    <property type="entry name" value="MTP1FAMILY"/>
</dbReference>
<accession>A0ABS5BR94</accession>
<dbReference type="EMBL" id="JAGKQQ010000001">
    <property type="protein sequence ID" value="MBP3955393.1"/>
    <property type="molecule type" value="Genomic_DNA"/>
</dbReference>
<sequence length="134" mass="14201">MALQKGRDMVIKLGDAATGTVIGGLRSTTLTMGNNVVDGSTKDTNGWRELVEDASLKSFSIACSGFFKDSASDEAIRQNAMAGSIDEYTLVLANGDTIECDFLITGYSRAGEVDGVETFNYTLESHGEPVFTAA</sequence>
<evidence type="ECO:0000313" key="1">
    <source>
        <dbReference type="EMBL" id="MBP3955393.1"/>
    </source>
</evidence>
<proteinExistence type="predicted"/>
<reference evidence="1 2" key="1">
    <citation type="submission" date="2021-04" db="EMBL/GenBank/DDBJ databases">
        <authorList>
            <person name="Ivanova A."/>
        </authorList>
    </citation>
    <scope>NUCLEOTIDE SEQUENCE [LARGE SCALE GENOMIC DNA]</scope>
    <source>
        <strain evidence="1 2">G18</strain>
    </source>
</reference>
<gene>
    <name evidence="1" type="ORF">J8F10_08880</name>
</gene>
<dbReference type="Proteomes" id="UP000676565">
    <property type="component" value="Unassembled WGS sequence"/>
</dbReference>
<dbReference type="RefSeq" id="WP_210653475.1">
    <property type="nucleotide sequence ID" value="NZ_JAGKQQ010000001.1"/>
</dbReference>
<dbReference type="InterPro" id="IPR022344">
    <property type="entry name" value="GTA_major-tail"/>
</dbReference>
<comment type="caution">
    <text evidence="1">The sequence shown here is derived from an EMBL/GenBank/DDBJ whole genome shotgun (WGS) entry which is preliminary data.</text>
</comment>
<name>A0ABS5BR94_9BACT</name>
<dbReference type="InterPro" id="IPR011855">
    <property type="entry name" value="Phgtail_TP901_1"/>
</dbReference>
<protein>
    <submittedName>
        <fullName evidence="1">Phage tail protein</fullName>
    </submittedName>
</protein>
<evidence type="ECO:0000313" key="2">
    <source>
        <dbReference type="Proteomes" id="UP000676565"/>
    </source>
</evidence>
<organism evidence="1 2">
    <name type="scientific">Gemmata palustris</name>
    <dbReference type="NCBI Taxonomy" id="2822762"/>
    <lineage>
        <taxon>Bacteria</taxon>
        <taxon>Pseudomonadati</taxon>
        <taxon>Planctomycetota</taxon>
        <taxon>Planctomycetia</taxon>
        <taxon>Gemmatales</taxon>
        <taxon>Gemmataceae</taxon>
        <taxon>Gemmata</taxon>
    </lineage>
</organism>